<reference evidence="1 3" key="1">
    <citation type="journal article" date="2008" name="Science">
        <title>The Physcomitrella genome reveals evolutionary insights into the conquest of land by plants.</title>
        <authorList>
            <person name="Rensing S."/>
            <person name="Lang D."/>
            <person name="Zimmer A."/>
            <person name="Terry A."/>
            <person name="Salamov A."/>
            <person name="Shapiro H."/>
            <person name="Nishiyama T."/>
            <person name="Perroud P.-F."/>
            <person name="Lindquist E."/>
            <person name="Kamisugi Y."/>
            <person name="Tanahashi T."/>
            <person name="Sakakibara K."/>
            <person name="Fujita T."/>
            <person name="Oishi K."/>
            <person name="Shin-I T."/>
            <person name="Kuroki Y."/>
            <person name="Toyoda A."/>
            <person name="Suzuki Y."/>
            <person name="Hashimoto A."/>
            <person name="Yamaguchi K."/>
            <person name="Sugano A."/>
            <person name="Kohara Y."/>
            <person name="Fujiyama A."/>
            <person name="Anterola A."/>
            <person name="Aoki S."/>
            <person name="Ashton N."/>
            <person name="Barbazuk W.B."/>
            <person name="Barker E."/>
            <person name="Bennetzen J."/>
            <person name="Bezanilla M."/>
            <person name="Blankenship R."/>
            <person name="Cho S.H."/>
            <person name="Dutcher S."/>
            <person name="Estelle M."/>
            <person name="Fawcett J.A."/>
            <person name="Gundlach H."/>
            <person name="Hanada K."/>
            <person name="Heyl A."/>
            <person name="Hicks K.A."/>
            <person name="Hugh J."/>
            <person name="Lohr M."/>
            <person name="Mayer K."/>
            <person name="Melkozernov A."/>
            <person name="Murata T."/>
            <person name="Nelson D."/>
            <person name="Pils B."/>
            <person name="Prigge M."/>
            <person name="Reiss B."/>
            <person name="Renner T."/>
            <person name="Rombauts S."/>
            <person name="Rushton P."/>
            <person name="Sanderfoot A."/>
            <person name="Schween G."/>
            <person name="Shiu S.-H."/>
            <person name="Stueber K."/>
            <person name="Theodoulou F.L."/>
            <person name="Tu H."/>
            <person name="Van de Peer Y."/>
            <person name="Verrier P.J."/>
            <person name="Waters E."/>
            <person name="Wood A."/>
            <person name="Yang L."/>
            <person name="Cove D."/>
            <person name="Cuming A."/>
            <person name="Hasebe M."/>
            <person name="Lucas S."/>
            <person name="Mishler D.B."/>
            <person name="Reski R."/>
            <person name="Grigoriev I."/>
            <person name="Quatrano R.S."/>
            <person name="Boore J.L."/>
        </authorList>
    </citation>
    <scope>NUCLEOTIDE SEQUENCE [LARGE SCALE GENOMIC DNA]</scope>
    <source>
        <strain evidence="2 3">cv. Gransden 2004</strain>
    </source>
</reference>
<sequence>MCVLFIMAITDYGKHGVVKIIIGVIHNRTVTDSMVGLIASPLICQLERQLH</sequence>
<dbReference type="EMBL" id="ABEU02000011">
    <property type="protein sequence ID" value="PNR45031.1"/>
    <property type="molecule type" value="Genomic_DNA"/>
</dbReference>
<keyword evidence="3" id="KW-1185">Reference proteome</keyword>
<reference evidence="1 3" key="2">
    <citation type="journal article" date="2018" name="Plant J.">
        <title>The Physcomitrella patens chromosome-scale assembly reveals moss genome structure and evolution.</title>
        <authorList>
            <person name="Lang D."/>
            <person name="Ullrich K.K."/>
            <person name="Murat F."/>
            <person name="Fuchs J."/>
            <person name="Jenkins J."/>
            <person name="Haas F.B."/>
            <person name="Piednoel M."/>
            <person name="Gundlach H."/>
            <person name="Van Bel M."/>
            <person name="Meyberg R."/>
            <person name="Vives C."/>
            <person name="Morata J."/>
            <person name="Symeonidi A."/>
            <person name="Hiss M."/>
            <person name="Muchero W."/>
            <person name="Kamisugi Y."/>
            <person name="Saleh O."/>
            <person name="Blanc G."/>
            <person name="Decker E.L."/>
            <person name="van Gessel N."/>
            <person name="Grimwood J."/>
            <person name="Hayes R.D."/>
            <person name="Graham S.W."/>
            <person name="Gunter L.E."/>
            <person name="McDaniel S.F."/>
            <person name="Hoernstein S.N.W."/>
            <person name="Larsson A."/>
            <person name="Li F.W."/>
            <person name="Perroud P.F."/>
            <person name="Phillips J."/>
            <person name="Ranjan P."/>
            <person name="Rokshar D.S."/>
            <person name="Rothfels C.J."/>
            <person name="Schneider L."/>
            <person name="Shu S."/>
            <person name="Stevenson D.W."/>
            <person name="Thummler F."/>
            <person name="Tillich M."/>
            <person name="Villarreal Aguilar J.C."/>
            <person name="Widiez T."/>
            <person name="Wong G.K."/>
            <person name="Wymore A."/>
            <person name="Zhang Y."/>
            <person name="Zimmer A.D."/>
            <person name="Quatrano R.S."/>
            <person name="Mayer K.F.X."/>
            <person name="Goodstein D."/>
            <person name="Casacuberta J.M."/>
            <person name="Vandepoele K."/>
            <person name="Reski R."/>
            <person name="Cuming A.C."/>
            <person name="Tuskan G.A."/>
            <person name="Maumus F."/>
            <person name="Salse J."/>
            <person name="Schmutz J."/>
            <person name="Rensing S.A."/>
        </authorList>
    </citation>
    <scope>NUCLEOTIDE SEQUENCE [LARGE SCALE GENOMIC DNA]</scope>
    <source>
        <strain evidence="2 3">cv. Gransden 2004</strain>
    </source>
</reference>
<name>A0A2K1JU28_PHYPA</name>
<reference evidence="2" key="3">
    <citation type="submission" date="2020-12" db="UniProtKB">
        <authorList>
            <consortium name="EnsemblPlants"/>
        </authorList>
    </citation>
    <scope>IDENTIFICATION</scope>
</reference>
<evidence type="ECO:0000313" key="2">
    <source>
        <dbReference type="EnsemblPlants" id="PAC:32957877.CDS.1"/>
    </source>
</evidence>
<evidence type="ECO:0000313" key="3">
    <source>
        <dbReference type="Proteomes" id="UP000006727"/>
    </source>
</evidence>
<accession>A0A2K1JU28</accession>
<dbReference type="InParanoid" id="A0A2K1JU28"/>
<dbReference type="Proteomes" id="UP000006727">
    <property type="component" value="Chromosome 11"/>
</dbReference>
<gene>
    <name evidence="1" type="ORF">PHYPA_014802</name>
</gene>
<dbReference type="AlphaFoldDB" id="A0A2K1JU28"/>
<evidence type="ECO:0000313" key="1">
    <source>
        <dbReference type="EMBL" id="PNR45031.1"/>
    </source>
</evidence>
<proteinExistence type="predicted"/>
<protein>
    <submittedName>
        <fullName evidence="1 2">Uncharacterized protein</fullName>
    </submittedName>
</protein>
<organism evidence="1">
    <name type="scientific">Physcomitrium patens</name>
    <name type="common">Spreading-leaved earth moss</name>
    <name type="synonym">Physcomitrella patens</name>
    <dbReference type="NCBI Taxonomy" id="3218"/>
    <lineage>
        <taxon>Eukaryota</taxon>
        <taxon>Viridiplantae</taxon>
        <taxon>Streptophyta</taxon>
        <taxon>Embryophyta</taxon>
        <taxon>Bryophyta</taxon>
        <taxon>Bryophytina</taxon>
        <taxon>Bryopsida</taxon>
        <taxon>Funariidae</taxon>
        <taxon>Funariales</taxon>
        <taxon>Funariaceae</taxon>
        <taxon>Physcomitrium</taxon>
    </lineage>
</organism>
<dbReference type="Gramene" id="Pp3c11_9240V3.1">
    <property type="protein sequence ID" value="PAC:32957877.CDS.1"/>
    <property type="gene ID" value="Pp3c11_9240"/>
</dbReference>
<dbReference type="EnsemblPlants" id="Pp3c11_9240V3.1">
    <property type="protein sequence ID" value="PAC:32957877.CDS.1"/>
    <property type="gene ID" value="Pp3c11_9240"/>
</dbReference>